<protein>
    <recommendedName>
        <fullName evidence="4">BTB domain-containing protein</fullName>
    </recommendedName>
</protein>
<dbReference type="GO" id="GO:0005829">
    <property type="term" value="C:cytosol"/>
    <property type="evidence" value="ECO:0007669"/>
    <property type="project" value="TreeGrafter"/>
</dbReference>
<dbReference type="OMA" id="KYSRNGT"/>
<evidence type="ECO:0000313" key="7">
    <source>
        <dbReference type="Proteomes" id="UP000014760"/>
    </source>
</evidence>
<dbReference type="SMART" id="SM00875">
    <property type="entry name" value="BACK"/>
    <property type="match status" value="1"/>
</dbReference>
<dbReference type="PANTHER" id="PTHR45774">
    <property type="entry name" value="BTB/POZ DOMAIN-CONTAINING"/>
    <property type="match status" value="1"/>
</dbReference>
<feature type="compositionally biased region" description="Basic and acidic residues" evidence="3">
    <location>
        <begin position="443"/>
        <end position="458"/>
    </location>
</feature>
<evidence type="ECO:0000313" key="5">
    <source>
        <dbReference type="EMBL" id="ELT97520.1"/>
    </source>
</evidence>
<dbReference type="EMBL" id="KB308552">
    <property type="protein sequence ID" value="ELT97520.1"/>
    <property type="molecule type" value="Genomic_DNA"/>
</dbReference>
<evidence type="ECO:0000256" key="1">
    <source>
        <dbReference type="ARBA" id="ARBA00004496"/>
    </source>
</evidence>
<dbReference type="PANTHER" id="PTHR45774:SF3">
    <property type="entry name" value="BTB (POZ) DOMAIN-CONTAINING 2B-RELATED"/>
    <property type="match status" value="1"/>
</dbReference>
<dbReference type="GO" id="GO:0022008">
    <property type="term" value="P:neurogenesis"/>
    <property type="evidence" value="ECO:0007669"/>
    <property type="project" value="TreeGrafter"/>
</dbReference>
<dbReference type="InterPro" id="IPR038648">
    <property type="entry name" value="PHR_sf"/>
</dbReference>
<sequence length="458" mass="51335">MAVQNREVDWQVNRSVLECNRYMWEKKIATDVEFEVGTTAEQIKNIRAHKYVLMSRSPVFEAMFNGGLSKNTGDLVQITDVDSDAFNETLKYIYFEKAEINSQNVLATLYASKKYVLPLLTAQCKDFLAKNLHLESVCSILDQSIFYDEQELTQKCLHYMAPVIKEVFATEGFLKMSQPALKALMQDDYLFCESEVIVYDACLRWAEAQCNAKRQECTEGNIRAMLDDVIYHIRFPIMQDVEFARVVGKSNILSASEKSDIYYYLLTQDGSSMKFGCTPRVSICARFPVLGTAQQWWSCNGPTDAFSFQGDKDLDVIGVTVYGGKEKAQHTVCVEIRDSSERVLSKSGAVTFESDGSPSPIPIYLPTPAQVRANQTYTVMVTMRGPLTHYGSGGQEVLSCAGINLKFFTSSKSTNGTNTKSGQIPQLVFIPRQHSPAVSRDSCSSRESTKVERAINPK</sequence>
<dbReference type="OrthoDB" id="9979965at2759"/>
<evidence type="ECO:0000256" key="2">
    <source>
        <dbReference type="ARBA" id="ARBA00022490"/>
    </source>
</evidence>
<dbReference type="Pfam" id="PF00651">
    <property type="entry name" value="BTB"/>
    <property type="match status" value="1"/>
</dbReference>
<gene>
    <name evidence="5" type="ORF">CAPTEDRAFT_213147</name>
</gene>
<dbReference type="EnsemblMetazoa" id="CapteT213147">
    <property type="protein sequence ID" value="CapteP213147"/>
    <property type="gene ID" value="CapteG213147"/>
</dbReference>
<dbReference type="SUPFAM" id="SSF54695">
    <property type="entry name" value="POZ domain"/>
    <property type="match status" value="1"/>
</dbReference>
<organism evidence="5">
    <name type="scientific">Capitella teleta</name>
    <name type="common">Polychaete worm</name>
    <dbReference type="NCBI Taxonomy" id="283909"/>
    <lineage>
        <taxon>Eukaryota</taxon>
        <taxon>Metazoa</taxon>
        <taxon>Spiralia</taxon>
        <taxon>Lophotrochozoa</taxon>
        <taxon>Annelida</taxon>
        <taxon>Polychaeta</taxon>
        <taxon>Sedentaria</taxon>
        <taxon>Scolecida</taxon>
        <taxon>Capitellidae</taxon>
        <taxon>Capitella</taxon>
    </lineage>
</organism>
<keyword evidence="7" id="KW-1185">Reference proteome</keyword>
<feature type="region of interest" description="Disordered" evidence="3">
    <location>
        <begin position="434"/>
        <end position="458"/>
    </location>
</feature>
<evidence type="ECO:0000313" key="6">
    <source>
        <dbReference type="EnsemblMetazoa" id="CapteP213147"/>
    </source>
</evidence>
<dbReference type="EMBL" id="AMQN01010881">
    <property type="status" value="NOT_ANNOTATED_CDS"/>
    <property type="molecule type" value="Genomic_DNA"/>
</dbReference>
<dbReference type="HOGENOM" id="CLU_015899_2_1_1"/>
<dbReference type="PROSITE" id="PS50097">
    <property type="entry name" value="BTB"/>
    <property type="match status" value="1"/>
</dbReference>
<evidence type="ECO:0000259" key="4">
    <source>
        <dbReference type="PROSITE" id="PS50097"/>
    </source>
</evidence>
<dbReference type="InterPro" id="IPR011705">
    <property type="entry name" value="BACK"/>
</dbReference>
<reference evidence="7" key="1">
    <citation type="submission" date="2012-12" db="EMBL/GenBank/DDBJ databases">
        <authorList>
            <person name="Hellsten U."/>
            <person name="Grimwood J."/>
            <person name="Chapman J.A."/>
            <person name="Shapiro H."/>
            <person name="Aerts A."/>
            <person name="Otillar R.P."/>
            <person name="Terry A.Y."/>
            <person name="Boore J.L."/>
            <person name="Simakov O."/>
            <person name="Marletaz F."/>
            <person name="Cho S.-J."/>
            <person name="Edsinger-Gonzales E."/>
            <person name="Havlak P."/>
            <person name="Kuo D.-H."/>
            <person name="Larsson T."/>
            <person name="Lv J."/>
            <person name="Arendt D."/>
            <person name="Savage R."/>
            <person name="Osoegawa K."/>
            <person name="de Jong P."/>
            <person name="Lindberg D.R."/>
            <person name="Seaver E.C."/>
            <person name="Weisblat D.A."/>
            <person name="Putnam N.H."/>
            <person name="Grigoriev I.V."/>
            <person name="Rokhsar D.S."/>
        </authorList>
    </citation>
    <scope>NUCLEOTIDE SEQUENCE</scope>
    <source>
        <strain evidence="7">I ESC-2004</strain>
    </source>
</reference>
<proteinExistence type="predicted"/>
<dbReference type="SMART" id="SM00225">
    <property type="entry name" value="BTB"/>
    <property type="match status" value="1"/>
</dbReference>
<dbReference type="InterPro" id="IPR012983">
    <property type="entry name" value="PHR"/>
</dbReference>
<dbReference type="InterPro" id="IPR000210">
    <property type="entry name" value="BTB/POZ_dom"/>
</dbReference>
<reference evidence="5 7" key="2">
    <citation type="journal article" date="2013" name="Nature">
        <title>Insights into bilaterian evolution from three spiralian genomes.</title>
        <authorList>
            <person name="Simakov O."/>
            <person name="Marletaz F."/>
            <person name="Cho S.J."/>
            <person name="Edsinger-Gonzales E."/>
            <person name="Havlak P."/>
            <person name="Hellsten U."/>
            <person name="Kuo D.H."/>
            <person name="Larsson T."/>
            <person name="Lv J."/>
            <person name="Arendt D."/>
            <person name="Savage R."/>
            <person name="Osoegawa K."/>
            <person name="de Jong P."/>
            <person name="Grimwood J."/>
            <person name="Chapman J.A."/>
            <person name="Shapiro H."/>
            <person name="Aerts A."/>
            <person name="Otillar R.P."/>
            <person name="Terry A.Y."/>
            <person name="Boore J.L."/>
            <person name="Grigoriev I.V."/>
            <person name="Lindberg D.R."/>
            <person name="Seaver E.C."/>
            <person name="Weisblat D.A."/>
            <person name="Putnam N.H."/>
            <person name="Rokhsar D.S."/>
        </authorList>
    </citation>
    <scope>NUCLEOTIDE SEQUENCE</scope>
    <source>
        <strain evidence="5 7">I ESC-2004</strain>
    </source>
</reference>
<reference evidence="6" key="3">
    <citation type="submission" date="2015-06" db="UniProtKB">
        <authorList>
            <consortium name="EnsemblMetazoa"/>
        </authorList>
    </citation>
    <scope>IDENTIFICATION</scope>
</reference>
<dbReference type="Gene3D" id="1.25.40.420">
    <property type="match status" value="1"/>
</dbReference>
<dbReference type="Gene3D" id="3.30.710.10">
    <property type="entry name" value="Potassium Channel Kv1.1, Chain A"/>
    <property type="match status" value="1"/>
</dbReference>
<dbReference type="Pfam" id="PF08005">
    <property type="entry name" value="PHR"/>
    <property type="match status" value="1"/>
</dbReference>
<evidence type="ECO:0000256" key="3">
    <source>
        <dbReference type="SAM" id="MobiDB-lite"/>
    </source>
</evidence>
<feature type="domain" description="BTB" evidence="4">
    <location>
        <begin position="30"/>
        <end position="102"/>
    </location>
</feature>
<dbReference type="InterPro" id="IPR011333">
    <property type="entry name" value="SKP1/BTB/POZ_sf"/>
</dbReference>
<dbReference type="Proteomes" id="UP000014760">
    <property type="component" value="Unassembled WGS sequence"/>
</dbReference>
<comment type="subcellular location">
    <subcellularLocation>
        <location evidence="1">Cytoplasm</location>
    </subcellularLocation>
</comment>
<keyword evidence="2" id="KW-0963">Cytoplasm</keyword>
<dbReference type="AlphaFoldDB" id="R7U2W3"/>
<accession>R7U2W3</accession>
<dbReference type="STRING" id="283909.R7U2W3"/>
<dbReference type="Gene3D" id="2.60.120.820">
    <property type="entry name" value="PHR domain"/>
    <property type="match status" value="1"/>
</dbReference>
<dbReference type="Pfam" id="PF07707">
    <property type="entry name" value="BACK"/>
    <property type="match status" value="1"/>
</dbReference>
<name>R7U2W3_CAPTE</name>